<sequence>MIESQELCINALNNVRRPPEIDESPSNMIFHSDTSTSLIDFEGKTLGLSTSSKDEIRKKEVEFTPNATNRKRKLRIDSTSTENIIGVTPLSPYSISADYSVMPSDKLGPLHISDLDTLSLKSLIEVREKEISEMISTFSFEKAQYRVEILRLKDKIKEEKKENSNLENELKERDREVLDLKMRLDELESENKSIKESYEALIEAEKHAVCHLKRELQQERAISSSLEDYRSRFNEQQDYKLKYNEAIKRIQKLELELIYNRSNQRAISDDNIYISSENSMPIILGRLDEPEIAFQDRNIRKTRSLEVSIEIRDNFDNKLVQSSSKLRDIELISRENKILMESYLKLQEELEAEKNKLLMANIRQITQKPLLISSCTNTKLTMNNISEMESNINYTKLKFLELKTRKVVSLNIVDIYIKNRFQYVKCVDYKIHGTYTRDNNSQTDLNSFVMEIKRENSLVNLGQTCCIQCVEEDLMNNEEDPNSSLFNLAFENYHLTPSLLNLKQYIFEDEVFGQKRVVPIEEDSVTTTKSVVPLFAKSEFHIKKELLRKVLLLLTDLKEDLENIRKSMCSIFQSPQNMFSIVKSILCNEEDINNINNRNIFLYDVSISLAKIYRLCLGNMSHVESLIQSQQNEWYRCFEILQNHISRLYKEKSELLDEIDNLKVCLKNTEDEKKRINNEMYDMKDDTISCYTFKAGSICDSDDINDYCTLDSPKLKASIDDIEESIYKDNNEYINEVEKSGGEQIESCFGNLSKESGNLDKTIIKTQIEGSSLCSKHTEKKSEISKFDKIIELQTKIRSIRNHRNGRSLIEISSNQQINVDNTTDSDTITIKRSHFELFDTTKHKLMASPLSKTLSNSLKPPLLPIMENNSFNNMEDISNTVLMLRLHRYHKYFELLQNHITFLTMEKQKIQLTYERDVQSAHIELLSSKLQLEAREAELRSLSEKYNSSVMTFEGNINNIRLSARDEIERLWKPKLFEKDEKCKELKNQIHSLEAEILLLRQQLSFKEKITSKYSLVDKNYESFRQLYVAEKSEIEHDSPKTDKSNISSPISNNSDSNQNLSVLNTALLKLKSAVFESSMNGQCSLK</sequence>
<feature type="coiled-coil region" evidence="1">
    <location>
        <begin position="977"/>
        <end position="1004"/>
    </location>
</feature>
<feature type="coiled-coil region" evidence="1">
    <location>
        <begin position="142"/>
        <end position="204"/>
    </location>
</feature>
<organism evidence="3 4">
    <name type="scientific">Cryptosporidium andersoni</name>
    <dbReference type="NCBI Taxonomy" id="117008"/>
    <lineage>
        <taxon>Eukaryota</taxon>
        <taxon>Sar</taxon>
        <taxon>Alveolata</taxon>
        <taxon>Apicomplexa</taxon>
        <taxon>Conoidasida</taxon>
        <taxon>Coccidia</taxon>
        <taxon>Eucoccidiorida</taxon>
        <taxon>Eimeriorina</taxon>
        <taxon>Cryptosporidiidae</taxon>
        <taxon>Cryptosporidium</taxon>
    </lineage>
</organism>
<dbReference type="VEuPathDB" id="CryptoDB:cand_021460"/>
<evidence type="ECO:0000256" key="1">
    <source>
        <dbReference type="SAM" id="Coils"/>
    </source>
</evidence>
<dbReference type="GO" id="GO:0000796">
    <property type="term" value="C:condensin complex"/>
    <property type="evidence" value="ECO:0007669"/>
    <property type="project" value="TreeGrafter"/>
</dbReference>
<feature type="compositionally biased region" description="Basic and acidic residues" evidence="2">
    <location>
        <begin position="1036"/>
        <end position="1045"/>
    </location>
</feature>
<dbReference type="GO" id="GO:0007076">
    <property type="term" value="P:mitotic chromosome condensation"/>
    <property type="evidence" value="ECO:0007669"/>
    <property type="project" value="TreeGrafter"/>
</dbReference>
<dbReference type="GO" id="GO:0000793">
    <property type="term" value="C:condensed chromosome"/>
    <property type="evidence" value="ECO:0007669"/>
    <property type="project" value="TreeGrafter"/>
</dbReference>
<keyword evidence="1" id="KW-0175">Coiled coil</keyword>
<dbReference type="PANTHER" id="PTHR43941">
    <property type="entry name" value="STRUCTURAL MAINTENANCE OF CHROMOSOMES PROTEIN 2"/>
    <property type="match status" value="1"/>
</dbReference>
<dbReference type="OrthoDB" id="341648at2759"/>
<feature type="region of interest" description="Disordered" evidence="2">
    <location>
        <begin position="1036"/>
        <end position="1056"/>
    </location>
</feature>
<proteinExistence type="predicted"/>
<evidence type="ECO:0000256" key="2">
    <source>
        <dbReference type="SAM" id="MobiDB-lite"/>
    </source>
</evidence>
<dbReference type="Proteomes" id="UP000186804">
    <property type="component" value="Unassembled WGS sequence"/>
</dbReference>
<reference evidence="3 4" key="1">
    <citation type="submission" date="2016-10" db="EMBL/GenBank/DDBJ databases">
        <title>Reductive evolution of mitochondrial metabolism and differential evolution of invasion-related proteins in Cryptosporidium.</title>
        <authorList>
            <person name="Liu S."/>
            <person name="Roellig D.M."/>
            <person name="Guo Y."/>
            <person name="Li N."/>
            <person name="Frace M.A."/>
            <person name="Tang K."/>
            <person name="Zhang L."/>
            <person name="Feng Y."/>
            <person name="Xiao L."/>
        </authorList>
    </citation>
    <scope>NUCLEOTIDE SEQUENCE [LARGE SCALE GENOMIC DNA]</scope>
    <source>
        <strain evidence="3">30847</strain>
    </source>
</reference>
<evidence type="ECO:0000313" key="4">
    <source>
        <dbReference type="Proteomes" id="UP000186804"/>
    </source>
</evidence>
<dbReference type="GO" id="GO:0003682">
    <property type="term" value="F:chromatin binding"/>
    <property type="evidence" value="ECO:0007669"/>
    <property type="project" value="TreeGrafter"/>
</dbReference>
<gene>
    <name evidence="3" type="ORF">cand_021460</name>
</gene>
<dbReference type="RefSeq" id="XP_067069010.1">
    <property type="nucleotide sequence ID" value="XM_067212376.1"/>
</dbReference>
<keyword evidence="4" id="KW-1185">Reference proteome</keyword>
<dbReference type="GO" id="GO:0000785">
    <property type="term" value="C:chromatin"/>
    <property type="evidence" value="ECO:0007669"/>
    <property type="project" value="TreeGrafter"/>
</dbReference>
<feature type="compositionally biased region" description="Low complexity" evidence="2">
    <location>
        <begin position="1046"/>
        <end position="1056"/>
    </location>
</feature>
<name>A0A1J4MVX5_9CRYT</name>
<comment type="caution">
    <text evidence="3">The sequence shown here is derived from an EMBL/GenBank/DDBJ whole genome shotgun (WGS) entry which is preliminary data.</text>
</comment>
<accession>A0A1J4MVX5</accession>
<dbReference type="EMBL" id="LRBS01000045">
    <property type="protein sequence ID" value="OII77164.1"/>
    <property type="molecule type" value="Genomic_DNA"/>
</dbReference>
<feature type="coiled-coil region" evidence="1">
    <location>
        <begin position="638"/>
        <end position="686"/>
    </location>
</feature>
<evidence type="ECO:0000313" key="3">
    <source>
        <dbReference type="EMBL" id="OII77164.1"/>
    </source>
</evidence>
<protein>
    <submittedName>
        <fullName evidence="3">Uncharacterized protein</fullName>
    </submittedName>
</protein>
<feature type="coiled-coil region" evidence="1">
    <location>
        <begin position="329"/>
        <end position="363"/>
    </location>
</feature>
<dbReference type="PANTHER" id="PTHR43941:SF1">
    <property type="entry name" value="STRUCTURAL MAINTENANCE OF CHROMOSOMES PROTEIN 2"/>
    <property type="match status" value="1"/>
</dbReference>
<dbReference type="AlphaFoldDB" id="A0A1J4MVX5"/>
<dbReference type="GeneID" id="92366330"/>